<dbReference type="Pfam" id="PF13976">
    <property type="entry name" value="gag_pre-integrs"/>
    <property type="match status" value="1"/>
</dbReference>
<dbReference type="AlphaFoldDB" id="A0A2N9J6B8"/>
<dbReference type="PANTHER" id="PTHR47481">
    <property type="match status" value="1"/>
</dbReference>
<dbReference type="InterPro" id="IPR043502">
    <property type="entry name" value="DNA/RNA_pol_sf"/>
</dbReference>
<dbReference type="GO" id="GO:0004190">
    <property type="term" value="F:aspartic-type endopeptidase activity"/>
    <property type="evidence" value="ECO:0007669"/>
    <property type="project" value="UniProtKB-KW"/>
</dbReference>
<sequence>MPSSTAQSALISNTEPHSTRLTAVHHLITIKLTRENYLLWKAQVVPYLRGQHLFQFVDGSSTIPQPIITASSDGASTTLLNPEFTQWQLQDQIVLSALISSLSEKVIAHVVKCTTSRDLWATLERMFTAQSQARLMQIHYQLSTLRKGSTSISDFFQSFTGLADTLAAIDQPLPEFQLVSFLLAGLGPEYDSFVTSVQQRTEPITLDYLYGHLLTHETRLEQSQAPVSLETASANFVSRGTFSRNGRGGRNHSSSSNGRGQSTSPSFRYNRGRGRGRNSPTDARPVCQVCNRTGHVALHCYHRFDNNFYSERSAAMQAYFSTQQAPTDPNWYTDTGATNHLTSDLANLNVQSEEYLGSDQIRVGNGKGLSVAHTGTSTLSTPYSSFILNNVLHVPQITKNLISVQKFTSDTDTFMEFHPSYFLVKDRPTKKLLHKGPSKHGLYPFTTSSTSTNPLALIGERASIDRWHSRLGHPAFKVVSRILSKFSLPVVRKNNGHLSCPACLSSKSKQLAFSPSPTRVNNPLELIYTDHRNVPACPYYPSTETSQPPSTTQPSHSPPTPSLPSQTHTPIVSSHPMVTRSKVNISKPKQFHDGTVRYPLPHALLAENDPSLSEPTCYSSAVKIPQWREAMNAEFDALLKNHTWTLVPSTQARNLVGNKWVFRVKRRADGSVERYKARLVAKGFHQQPGIDYTETFSPVVKPTTVRTVLSLALSKNWFVRQLDVQNAFLHGCLSEEVYMTQPPGFNHPQFPNHVCKLHKALYGLKQAPRAWFSRLTTWLLHFGFTASQSDSSLFIYHHTDYTMYFLIYVDDIIITCSQASAIGSLLHQLGSEFAVKDLGGLNYFLGIEVVPCTPGVLLSQKKYILDILTRTKMSEAKPVSSPMASSTHLSVLEGDPCDDPTLYRSTVGALQYLSITRPDIAFSVNKLSQFMHNPTTLHWQSVKRLLRYLKQTIHFGLHIQPSSTTDLQGFTDADWAGDRDDRRSTGGYCIFLGSNLVSWSCKKQATVARSSTEAEYKALANAAAENYMVYSSSKRTWCLPEVSSNTMV</sequence>
<evidence type="ECO:0000259" key="4">
    <source>
        <dbReference type="Pfam" id="PF13976"/>
    </source>
</evidence>
<feature type="compositionally biased region" description="Low complexity" evidence="2">
    <location>
        <begin position="541"/>
        <end position="555"/>
    </location>
</feature>
<keyword evidence="1" id="KW-0064">Aspartyl protease</keyword>
<protein>
    <recommendedName>
        <fullName evidence="7">Reverse transcriptase Ty1/copia-type domain-containing protein</fullName>
    </recommendedName>
</protein>
<dbReference type="PANTHER" id="PTHR47481:SF10">
    <property type="entry name" value="COPIA-LIKE POLYPROTEIN_RETROTRANSPOSON"/>
    <property type="match status" value="1"/>
</dbReference>
<dbReference type="Pfam" id="PF22936">
    <property type="entry name" value="Pol_BBD"/>
    <property type="match status" value="1"/>
</dbReference>
<feature type="domain" description="Retrovirus-related Pol polyprotein from transposon TNT 1-94-like beta-barrel" evidence="5">
    <location>
        <begin position="331"/>
        <end position="409"/>
    </location>
</feature>
<evidence type="ECO:0000313" key="6">
    <source>
        <dbReference type="EMBL" id="SPD32145.1"/>
    </source>
</evidence>
<dbReference type="Pfam" id="PF14223">
    <property type="entry name" value="Retrotran_gag_2"/>
    <property type="match status" value="1"/>
</dbReference>
<feature type="compositionally biased region" description="Low complexity" evidence="2">
    <location>
        <begin position="251"/>
        <end position="260"/>
    </location>
</feature>
<organism evidence="6">
    <name type="scientific">Fagus sylvatica</name>
    <name type="common">Beechnut</name>
    <dbReference type="NCBI Taxonomy" id="28930"/>
    <lineage>
        <taxon>Eukaryota</taxon>
        <taxon>Viridiplantae</taxon>
        <taxon>Streptophyta</taxon>
        <taxon>Embryophyta</taxon>
        <taxon>Tracheophyta</taxon>
        <taxon>Spermatophyta</taxon>
        <taxon>Magnoliopsida</taxon>
        <taxon>eudicotyledons</taxon>
        <taxon>Gunneridae</taxon>
        <taxon>Pentapetalae</taxon>
        <taxon>rosids</taxon>
        <taxon>fabids</taxon>
        <taxon>Fagales</taxon>
        <taxon>Fagaceae</taxon>
        <taxon>Fagus</taxon>
    </lineage>
</organism>
<dbReference type="InterPro" id="IPR025724">
    <property type="entry name" value="GAG-pre-integrase_dom"/>
</dbReference>
<dbReference type="InterPro" id="IPR054722">
    <property type="entry name" value="PolX-like_BBD"/>
</dbReference>
<dbReference type="InterPro" id="IPR013103">
    <property type="entry name" value="RVT_2"/>
</dbReference>
<evidence type="ECO:0000259" key="3">
    <source>
        <dbReference type="Pfam" id="PF07727"/>
    </source>
</evidence>
<feature type="region of interest" description="Disordered" evidence="2">
    <location>
        <begin position="538"/>
        <end position="578"/>
    </location>
</feature>
<evidence type="ECO:0008006" key="7">
    <source>
        <dbReference type="Google" id="ProtNLM"/>
    </source>
</evidence>
<feature type="domain" description="GAG-pre-integrase" evidence="4">
    <location>
        <begin position="441"/>
        <end position="508"/>
    </location>
</feature>
<accession>A0A2N9J6B8</accession>
<evidence type="ECO:0000259" key="5">
    <source>
        <dbReference type="Pfam" id="PF22936"/>
    </source>
</evidence>
<keyword evidence="1" id="KW-0378">Hydrolase</keyword>
<feature type="domain" description="Reverse transcriptase Ty1/copia-type" evidence="3">
    <location>
        <begin position="641"/>
        <end position="884"/>
    </location>
</feature>
<name>A0A2N9J6B8_FAGSY</name>
<evidence type="ECO:0000256" key="1">
    <source>
        <dbReference type="ARBA" id="ARBA00022750"/>
    </source>
</evidence>
<reference evidence="6" key="1">
    <citation type="submission" date="2018-02" db="EMBL/GenBank/DDBJ databases">
        <authorList>
            <person name="Cohen D.B."/>
            <person name="Kent A.D."/>
        </authorList>
    </citation>
    <scope>NUCLEOTIDE SEQUENCE</scope>
</reference>
<keyword evidence="1" id="KW-0645">Protease</keyword>
<feature type="region of interest" description="Disordered" evidence="2">
    <location>
        <begin position="239"/>
        <end position="283"/>
    </location>
</feature>
<dbReference type="SUPFAM" id="SSF56672">
    <property type="entry name" value="DNA/RNA polymerases"/>
    <property type="match status" value="1"/>
</dbReference>
<dbReference type="CDD" id="cd09272">
    <property type="entry name" value="RNase_HI_RT_Ty1"/>
    <property type="match status" value="1"/>
</dbReference>
<dbReference type="Pfam" id="PF07727">
    <property type="entry name" value="RVT_2"/>
    <property type="match status" value="1"/>
</dbReference>
<gene>
    <name evidence="6" type="ORF">FSB_LOCUS60027</name>
</gene>
<dbReference type="EMBL" id="OIVN01006390">
    <property type="protein sequence ID" value="SPD32145.1"/>
    <property type="molecule type" value="Genomic_DNA"/>
</dbReference>
<proteinExistence type="predicted"/>
<evidence type="ECO:0000256" key="2">
    <source>
        <dbReference type="SAM" id="MobiDB-lite"/>
    </source>
</evidence>